<reference evidence="2 3" key="1">
    <citation type="submission" date="2016-08" db="EMBL/GenBank/DDBJ databases">
        <title>Analysis of Carbohydrate Active Enzymes in Thermogemmatispora T81 Reveals Carbohydrate Degradation Ability.</title>
        <authorList>
            <person name="Tomazini A."/>
            <person name="Lal S."/>
            <person name="Stott M."/>
            <person name="Henrissat B."/>
            <person name="Polikarpov I."/>
            <person name="Sparling R."/>
            <person name="Levin D.B."/>
        </authorList>
    </citation>
    <scope>NUCLEOTIDE SEQUENCE [LARGE SCALE GENOMIC DNA]</scope>
    <source>
        <strain evidence="2 3">T81</strain>
    </source>
</reference>
<organism evidence="2 3">
    <name type="scientific">Thermogemmatispora tikiterensis</name>
    <dbReference type="NCBI Taxonomy" id="1825093"/>
    <lineage>
        <taxon>Bacteria</taxon>
        <taxon>Bacillati</taxon>
        <taxon>Chloroflexota</taxon>
        <taxon>Ktedonobacteria</taxon>
        <taxon>Thermogemmatisporales</taxon>
        <taxon>Thermogemmatisporaceae</taxon>
        <taxon>Thermogemmatispora</taxon>
    </lineage>
</organism>
<feature type="compositionally biased region" description="Low complexity" evidence="1">
    <location>
        <begin position="92"/>
        <end position="119"/>
    </location>
</feature>
<proteinExistence type="predicted"/>
<keyword evidence="3" id="KW-1185">Reference proteome</keyword>
<evidence type="ECO:0000313" key="3">
    <source>
        <dbReference type="Proteomes" id="UP000248706"/>
    </source>
</evidence>
<dbReference type="AlphaFoldDB" id="A0A328VQS3"/>
<name>A0A328VQS3_9CHLR</name>
<evidence type="ECO:0000313" key="2">
    <source>
        <dbReference type="EMBL" id="RAQ98043.1"/>
    </source>
</evidence>
<dbReference type="OrthoDB" id="166839at2"/>
<feature type="region of interest" description="Disordered" evidence="1">
    <location>
        <begin position="89"/>
        <end position="119"/>
    </location>
</feature>
<gene>
    <name evidence="2" type="ORF">A4R35_21060</name>
</gene>
<comment type="caution">
    <text evidence="2">The sequence shown here is derived from an EMBL/GenBank/DDBJ whole genome shotgun (WGS) entry which is preliminary data.</text>
</comment>
<dbReference type="Proteomes" id="UP000248706">
    <property type="component" value="Unassembled WGS sequence"/>
</dbReference>
<feature type="compositionally biased region" description="Low complexity" evidence="1">
    <location>
        <begin position="196"/>
        <end position="214"/>
    </location>
</feature>
<dbReference type="EMBL" id="MCIF01000002">
    <property type="protein sequence ID" value="RAQ98043.1"/>
    <property type="molecule type" value="Genomic_DNA"/>
</dbReference>
<evidence type="ECO:0000256" key="1">
    <source>
        <dbReference type="SAM" id="MobiDB-lite"/>
    </source>
</evidence>
<dbReference type="RefSeq" id="WP_112432970.1">
    <property type="nucleotide sequence ID" value="NZ_MCIF01000002.1"/>
</dbReference>
<accession>A0A328VQS3</accession>
<feature type="region of interest" description="Disordered" evidence="1">
    <location>
        <begin position="172"/>
        <end position="279"/>
    </location>
</feature>
<sequence length="279" mass="28280">MSILESIQHGLEKAAQQAARLARMQHLQIVLNDLSYKASLEHRTLSNKVMELYCNGRLSQSELLPLCQNLATLEQHIKEIQQELERLHGEGQEQASAPPAAASGPLPAQPSVSGAAAPPAAYPAYPPSFPSVAAYPAGGPIAYPPPFAMPMPPGPALSPGYAPPGYVPPPAGSPAVTVTPTSDGTTVVAPPPAPESTPTAASGPDPATATAPAGVQQEAVSTAAGTGEPPTPPADVPPLGALPESALDAAAPGQSWSTLAANPEEASRRSAPRGEPGQP</sequence>
<protein>
    <submittedName>
        <fullName evidence="2">Uncharacterized protein</fullName>
    </submittedName>
</protein>